<dbReference type="Pfam" id="PF02384">
    <property type="entry name" value="N6_Mtase"/>
    <property type="match status" value="1"/>
</dbReference>
<accession>A0A552EK93</accession>
<dbReference type="GO" id="GO:0009007">
    <property type="term" value="F:site-specific DNA-methyltransferase (adenine-specific) activity"/>
    <property type="evidence" value="ECO:0007669"/>
    <property type="project" value="UniProtKB-EC"/>
</dbReference>
<gene>
    <name evidence="8" type="ORF">EWV92_14515</name>
</gene>
<dbReference type="InterPro" id="IPR041635">
    <property type="entry name" value="Type_ISP_LLaBIII_C"/>
</dbReference>
<dbReference type="Pfam" id="PF18135">
    <property type="entry name" value="Type_ISP_C"/>
    <property type="match status" value="1"/>
</dbReference>
<dbReference type="SUPFAM" id="SSF53335">
    <property type="entry name" value="S-adenosyl-L-methionine-dependent methyltransferases"/>
    <property type="match status" value="1"/>
</dbReference>
<dbReference type="GO" id="GO:0008170">
    <property type="term" value="F:N-methyltransferase activity"/>
    <property type="evidence" value="ECO:0007669"/>
    <property type="project" value="InterPro"/>
</dbReference>
<feature type="domain" description="Type ISP restriction-modification enzyme LLaBIII C-terminal specificity" evidence="7">
    <location>
        <begin position="765"/>
        <end position="1116"/>
    </location>
</feature>
<keyword evidence="4" id="KW-0680">Restriction system</keyword>
<evidence type="ECO:0000259" key="6">
    <source>
        <dbReference type="Pfam" id="PF02384"/>
    </source>
</evidence>
<protein>
    <recommendedName>
        <fullName evidence="1">site-specific DNA-methyltransferase (adenine-specific)</fullName>
        <ecNumber evidence="1">2.1.1.72</ecNumber>
    </recommendedName>
</protein>
<proteinExistence type="predicted"/>
<dbReference type="InterPro" id="IPR002052">
    <property type="entry name" value="DNA_methylase_N6_adenine_CS"/>
</dbReference>
<evidence type="ECO:0000256" key="3">
    <source>
        <dbReference type="ARBA" id="ARBA00022679"/>
    </source>
</evidence>
<keyword evidence="2 8" id="KW-0489">Methyltransferase</keyword>
<dbReference type="AlphaFoldDB" id="A0A552EK93"/>
<dbReference type="PROSITE" id="PS00092">
    <property type="entry name" value="N6_MTASE"/>
    <property type="match status" value="1"/>
</dbReference>
<comment type="caution">
    <text evidence="8">The sequence shown here is derived from an EMBL/GenBank/DDBJ whole genome shotgun (WGS) entry which is preliminary data.</text>
</comment>
<dbReference type="Gene3D" id="3.40.50.150">
    <property type="entry name" value="Vaccinia Virus protein VP39"/>
    <property type="match status" value="1"/>
</dbReference>
<sequence length="1152" mass="130971">MNPLVNYFRNLHEIHSSQAAVKETSYYGTLETLLNEIGKTLKPRVRCIINLRNQGAGLPDGGLFNVDQFPKNQELEPFTAIFPERGAIEIKGTKEDIKKIAASEQVQKYWQKYGQVLVTNYRDFLLIGRNSQGQLVELEAYSLAPSEAEFWLKTSNPSKFAAEQGDSLLEYLKRVLLQAAPITSPADVAWFLASYARDAKARLENHSDLPALANIRQALENALGIKFEQEQGNKFFRSTLVQTLFYGLFSAWVLWHKENLNREDKFDWKSAAHHLHVPMLAILFEQIAAPSKLKSLGLVEVLNWTGAALNRVRREEFFRQFDEGQAVQYFYEPFLQAFDPDLRKELGVWYTPPEIVRYMVARVDRVLREELNIEDGLANPDVYILDPCCGTGAYLVEVLRYITDTLQENGAGALAMALVKKAAIERIFGFEILTAPFVVAHLQLGLFLQSLGVPLIEDSERVGVYLTNALTGWQPPDEESKQKIQQLQLSFPELNQEREAADEVKRGKPILVIIGNPPYNAFAGTSPAEEAGLVEVYKQGLISDWGIKKFNLDDFYVRFFRLAERCISENTGKGVVCYVSNFSYLGDPSFVVMRQRFLQEFDRLWFDCLNGDSRETGKLTPEGNPDPSVFSTQYNKEGIRVGTTIGLMVRKEVRNKNVDVYFRHFWGVAKREQLLDSLNNQDFDAFYQVSNPEQSNRYSFRPSDVSSHYLAWPKLTDLCKIMPFNGPVERRGNSLIVYKTDRNQLELIELYLDPNKTDQEIEAIAPRWMKSSGEFKAEKSRKAKLRDNVSYKPDKIIPYPFKPFDIRLAYLDSEIQPLFSRPSPELLAQKEIILNSFFISRDTADKSPEGSPFYFSKLVCDYDCISGHARHFPILLKPESKQKTQKYSKQLFNTQEFIDTTLTANLSEKSRQYLNQLGINNLDENIENASLIWLHALAIGYSPLYLGENADGIRQDFPRIPLPNSQELLIKSAELGQAIASLLDTENPVIGVTKKPTPALQKIALISCTDGGNLNPDKGDLIINVGWGHGGKNGVTMPGKGKAIARQYTTAEMSVISPEMRQLLGTTTYDIYLNDRAYWQNIPVRVWEYTIGGYQVIKKWLSYREEKLLGRGLTIAEVQAVSEMTRRITAIILLESDLDNNYQNIKTAVYSF</sequence>
<evidence type="ECO:0000256" key="1">
    <source>
        <dbReference type="ARBA" id="ARBA00011900"/>
    </source>
</evidence>
<dbReference type="GO" id="GO:0032259">
    <property type="term" value="P:methylation"/>
    <property type="evidence" value="ECO:0007669"/>
    <property type="project" value="UniProtKB-KW"/>
</dbReference>
<dbReference type="EC" id="2.1.1.72" evidence="1"/>
<comment type="catalytic activity">
    <reaction evidence="5">
        <text>a 2'-deoxyadenosine in DNA + S-adenosyl-L-methionine = an N(6)-methyl-2'-deoxyadenosine in DNA + S-adenosyl-L-homocysteine + H(+)</text>
        <dbReference type="Rhea" id="RHEA:15197"/>
        <dbReference type="Rhea" id="RHEA-COMP:12418"/>
        <dbReference type="Rhea" id="RHEA-COMP:12419"/>
        <dbReference type="ChEBI" id="CHEBI:15378"/>
        <dbReference type="ChEBI" id="CHEBI:57856"/>
        <dbReference type="ChEBI" id="CHEBI:59789"/>
        <dbReference type="ChEBI" id="CHEBI:90615"/>
        <dbReference type="ChEBI" id="CHEBI:90616"/>
        <dbReference type="EC" id="2.1.1.72"/>
    </reaction>
</comment>
<evidence type="ECO:0000256" key="4">
    <source>
        <dbReference type="ARBA" id="ARBA00022747"/>
    </source>
</evidence>
<dbReference type="PRINTS" id="PR00507">
    <property type="entry name" value="N12N6MTFRASE"/>
</dbReference>
<dbReference type="PANTHER" id="PTHR33841">
    <property type="entry name" value="DNA METHYLTRANSFERASE YEEA-RELATED"/>
    <property type="match status" value="1"/>
</dbReference>
<dbReference type="Proteomes" id="UP000317708">
    <property type="component" value="Unassembled WGS sequence"/>
</dbReference>
<evidence type="ECO:0000313" key="9">
    <source>
        <dbReference type="Proteomes" id="UP000317708"/>
    </source>
</evidence>
<evidence type="ECO:0000259" key="7">
    <source>
        <dbReference type="Pfam" id="PF18135"/>
    </source>
</evidence>
<organism evidence="8 9">
    <name type="scientific">Microcystis aeruginosa Ma_MB_S_20031200_S102</name>
    <dbReference type="NCBI Taxonomy" id="2486254"/>
    <lineage>
        <taxon>Bacteria</taxon>
        <taxon>Bacillati</taxon>
        <taxon>Cyanobacteriota</taxon>
        <taxon>Cyanophyceae</taxon>
        <taxon>Oscillatoriophycideae</taxon>
        <taxon>Chroococcales</taxon>
        <taxon>Microcystaceae</taxon>
        <taxon>Microcystis</taxon>
    </lineage>
</organism>
<dbReference type="GO" id="GO:0003677">
    <property type="term" value="F:DNA binding"/>
    <property type="evidence" value="ECO:0007669"/>
    <property type="project" value="InterPro"/>
</dbReference>
<evidence type="ECO:0000256" key="5">
    <source>
        <dbReference type="ARBA" id="ARBA00047942"/>
    </source>
</evidence>
<evidence type="ECO:0000256" key="2">
    <source>
        <dbReference type="ARBA" id="ARBA00022603"/>
    </source>
</evidence>
<dbReference type="GO" id="GO:0009307">
    <property type="term" value="P:DNA restriction-modification system"/>
    <property type="evidence" value="ECO:0007669"/>
    <property type="project" value="UniProtKB-KW"/>
</dbReference>
<dbReference type="PANTHER" id="PTHR33841:SF1">
    <property type="entry name" value="DNA METHYLTRANSFERASE A"/>
    <property type="match status" value="1"/>
</dbReference>
<dbReference type="InterPro" id="IPR029063">
    <property type="entry name" value="SAM-dependent_MTases_sf"/>
</dbReference>
<name>A0A552EK93_MICAE</name>
<dbReference type="EMBL" id="SFBI01000126">
    <property type="protein sequence ID" value="TRU34897.1"/>
    <property type="molecule type" value="Genomic_DNA"/>
</dbReference>
<reference evidence="8 9" key="1">
    <citation type="submission" date="2019-01" db="EMBL/GenBank/DDBJ databases">
        <title>Coherence of Microcystis species and biogeography revealed through population genomics.</title>
        <authorList>
            <person name="Perez-Carrascal O.M."/>
            <person name="Terrat Y."/>
            <person name="Giani A."/>
            <person name="Fortin N."/>
            <person name="Tromas N."/>
            <person name="Shapiro B.J."/>
        </authorList>
    </citation>
    <scope>NUCLEOTIDE SEQUENCE [LARGE SCALE GENOMIC DNA]</scope>
    <source>
        <strain evidence="8">Ma_MB_S_20031200_S102</strain>
    </source>
</reference>
<evidence type="ECO:0000313" key="8">
    <source>
        <dbReference type="EMBL" id="TRU34897.1"/>
    </source>
</evidence>
<dbReference type="InterPro" id="IPR003356">
    <property type="entry name" value="DNA_methylase_A-5"/>
</dbReference>
<dbReference type="InterPro" id="IPR050953">
    <property type="entry name" value="N4_N6_ade-DNA_methylase"/>
</dbReference>
<keyword evidence="3 8" id="KW-0808">Transferase</keyword>
<feature type="domain" description="DNA methylase adenine-specific" evidence="6">
    <location>
        <begin position="330"/>
        <end position="442"/>
    </location>
</feature>